<dbReference type="AlphaFoldDB" id="A0AA37ILF7"/>
<evidence type="ECO:0000313" key="2">
    <source>
        <dbReference type="Proteomes" id="UP001055111"/>
    </source>
</evidence>
<name>A0AA37ILF7_9BURK</name>
<organism evidence="1 2">
    <name type="scientific">Caballeronia novacaledonica</name>
    <dbReference type="NCBI Taxonomy" id="1544861"/>
    <lineage>
        <taxon>Bacteria</taxon>
        <taxon>Pseudomonadati</taxon>
        <taxon>Pseudomonadota</taxon>
        <taxon>Betaproteobacteria</taxon>
        <taxon>Burkholderiales</taxon>
        <taxon>Burkholderiaceae</taxon>
        <taxon>Caballeronia</taxon>
    </lineage>
</organism>
<gene>
    <name evidence="1" type="ORF">CBA19CS42_40055</name>
</gene>
<proteinExistence type="predicted"/>
<protein>
    <submittedName>
        <fullName evidence="1">Uncharacterized protein</fullName>
    </submittedName>
</protein>
<comment type="caution">
    <text evidence="1">The sequence shown here is derived from an EMBL/GenBank/DDBJ whole genome shotgun (WGS) entry which is preliminary data.</text>
</comment>
<dbReference type="RefSeq" id="WP_273655003.1">
    <property type="nucleotide sequence ID" value="NZ_BPUS01000048.1"/>
</dbReference>
<evidence type="ECO:0000313" key="1">
    <source>
        <dbReference type="EMBL" id="GJH30849.1"/>
    </source>
</evidence>
<reference evidence="1" key="1">
    <citation type="submission" date="2022-09" db="EMBL/GenBank/DDBJ databases">
        <title>Isolation and characterization of 3-chlorobenzoate degrading bacteria from soils in Shizuoka.</title>
        <authorList>
            <person name="Ifat A."/>
            <person name="Ogawa N."/>
            <person name="Kimbara K."/>
            <person name="Moriuchi R."/>
            <person name="Dohra H."/>
            <person name="Shintani M."/>
        </authorList>
    </citation>
    <scope>NUCLEOTIDE SEQUENCE</scope>
    <source>
        <strain evidence="1">19CS4-2</strain>
    </source>
</reference>
<accession>A0AA37ILF7</accession>
<sequence length="40" mass="4567">MMQACCYANGRQLRKPSIGAVIQLLRDDIDMLERRLGSDE</sequence>
<dbReference type="Proteomes" id="UP001055111">
    <property type="component" value="Unassembled WGS sequence"/>
</dbReference>
<dbReference type="EMBL" id="BPUS01000048">
    <property type="protein sequence ID" value="GJH30849.1"/>
    <property type="molecule type" value="Genomic_DNA"/>
</dbReference>